<dbReference type="PROSITE" id="PS01360">
    <property type="entry name" value="ZF_MYND_1"/>
    <property type="match status" value="1"/>
</dbReference>
<proteinExistence type="predicted"/>
<reference evidence="6" key="1">
    <citation type="submission" date="2023-03" db="EMBL/GenBank/DDBJ databases">
        <title>Massive genome expansion in bonnet fungi (Mycena s.s.) driven by repeated elements and novel gene families across ecological guilds.</title>
        <authorList>
            <consortium name="Lawrence Berkeley National Laboratory"/>
            <person name="Harder C.B."/>
            <person name="Miyauchi S."/>
            <person name="Viragh M."/>
            <person name="Kuo A."/>
            <person name="Thoen E."/>
            <person name="Andreopoulos B."/>
            <person name="Lu D."/>
            <person name="Skrede I."/>
            <person name="Drula E."/>
            <person name="Henrissat B."/>
            <person name="Morin E."/>
            <person name="Kohler A."/>
            <person name="Barry K."/>
            <person name="LaButti K."/>
            <person name="Morin E."/>
            <person name="Salamov A."/>
            <person name="Lipzen A."/>
            <person name="Mereny Z."/>
            <person name="Hegedus B."/>
            <person name="Baldrian P."/>
            <person name="Stursova M."/>
            <person name="Weitz H."/>
            <person name="Taylor A."/>
            <person name="Grigoriev I.V."/>
            <person name="Nagy L.G."/>
            <person name="Martin F."/>
            <person name="Kauserud H."/>
        </authorList>
    </citation>
    <scope>NUCLEOTIDE SEQUENCE</scope>
    <source>
        <strain evidence="6">CBHHK173m</strain>
    </source>
</reference>
<keyword evidence="1" id="KW-0479">Metal-binding</keyword>
<organism evidence="6 7">
    <name type="scientific">Mycena belliarum</name>
    <dbReference type="NCBI Taxonomy" id="1033014"/>
    <lineage>
        <taxon>Eukaryota</taxon>
        <taxon>Fungi</taxon>
        <taxon>Dikarya</taxon>
        <taxon>Basidiomycota</taxon>
        <taxon>Agaricomycotina</taxon>
        <taxon>Agaricomycetes</taxon>
        <taxon>Agaricomycetidae</taxon>
        <taxon>Agaricales</taxon>
        <taxon>Marasmiineae</taxon>
        <taxon>Mycenaceae</taxon>
        <taxon>Mycena</taxon>
    </lineage>
</organism>
<dbReference type="PROSITE" id="PS50865">
    <property type="entry name" value="ZF_MYND_2"/>
    <property type="match status" value="1"/>
</dbReference>
<dbReference type="Proteomes" id="UP001222325">
    <property type="component" value="Unassembled WGS sequence"/>
</dbReference>
<dbReference type="SUPFAM" id="SSF144232">
    <property type="entry name" value="HIT/MYND zinc finger-like"/>
    <property type="match status" value="1"/>
</dbReference>
<dbReference type="InterPro" id="IPR002893">
    <property type="entry name" value="Znf_MYND"/>
</dbReference>
<sequence>MGICYNDGCMKRAEQQCSNCKQATYCGPACQKKAWPTHKRECEMNRILREYQEKEEAKPIPRPPPTRCTGCNVKYDEEEYIAEDVCDDCGYTACESCVSHHSRGSCYCQNSNFGRPYCIMEPRWYHMSSSTGRSYKGDRHPDDPWFVEENAELFEDEARKCGNCGETKLCLREEYC</sequence>
<accession>A0AAD6XT82</accession>
<evidence type="ECO:0000256" key="1">
    <source>
        <dbReference type="ARBA" id="ARBA00022723"/>
    </source>
</evidence>
<keyword evidence="2 4" id="KW-0863">Zinc-finger</keyword>
<name>A0AAD6XT82_9AGAR</name>
<gene>
    <name evidence="6" type="ORF">B0H15DRAFT_778494</name>
</gene>
<evidence type="ECO:0000259" key="5">
    <source>
        <dbReference type="PROSITE" id="PS50865"/>
    </source>
</evidence>
<evidence type="ECO:0000313" key="6">
    <source>
        <dbReference type="EMBL" id="KAJ7091340.1"/>
    </source>
</evidence>
<dbReference type="AlphaFoldDB" id="A0AAD6XT82"/>
<dbReference type="Gene3D" id="6.10.140.2220">
    <property type="match status" value="1"/>
</dbReference>
<keyword evidence="3" id="KW-0862">Zinc</keyword>
<dbReference type="GO" id="GO:0008270">
    <property type="term" value="F:zinc ion binding"/>
    <property type="evidence" value="ECO:0007669"/>
    <property type="project" value="UniProtKB-KW"/>
</dbReference>
<evidence type="ECO:0000256" key="2">
    <source>
        <dbReference type="ARBA" id="ARBA00022771"/>
    </source>
</evidence>
<keyword evidence="7" id="KW-1185">Reference proteome</keyword>
<evidence type="ECO:0000313" key="7">
    <source>
        <dbReference type="Proteomes" id="UP001222325"/>
    </source>
</evidence>
<comment type="caution">
    <text evidence="6">The sequence shown here is derived from an EMBL/GenBank/DDBJ whole genome shotgun (WGS) entry which is preliminary data.</text>
</comment>
<dbReference type="Pfam" id="PF01753">
    <property type="entry name" value="zf-MYND"/>
    <property type="match status" value="1"/>
</dbReference>
<dbReference type="EMBL" id="JARJCN010000020">
    <property type="protein sequence ID" value="KAJ7091340.1"/>
    <property type="molecule type" value="Genomic_DNA"/>
</dbReference>
<evidence type="ECO:0000256" key="4">
    <source>
        <dbReference type="PROSITE-ProRule" id="PRU00134"/>
    </source>
</evidence>
<protein>
    <recommendedName>
        <fullName evidence="5">MYND-type domain-containing protein</fullName>
    </recommendedName>
</protein>
<feature type="domain" description="MYND-type" evidence="5">
    <location>
        <begin position="4"/>
        <end position="42"/>
    </location>
</feature>
<evidence type="ECO:0000256" key="3">
    <source>
        <dbReference type="ARBA" id="ARBA00022833"/>
    </source>
</evidence>